<dbReference type="EMBL" id="FNNZ01000036">
    <property type="protein sequence ID" value="SDX55869.1"/>
    <property type="molecule type" value="Genomic_DNA"/>
</dbReference>
<protein>
    <submittedName>
        <fullName evidence="1">Uncharacterized protein</fullName>
    </submittedName>
</protein>
<keyword evidence="2" id="KW-1185">Reference proteome</keyword>
<reference evidence="2" key="1">
    <citation type="submission" date="2016-10" db="EMBL/GenBank/DDBJ databases">
        <authorList>
            <person name="Varghese N."/>
            <person name="Submissions S."/>
        </authorList>
    </citation>
    <scope>NUCLEOTIDE SEQUENCE [LARGE SCALE GENOMIC DNA]</scope>
    <source>
        <strain evidence="2">DSM 217</strain>
    </source>
</reference>
<gene>
    <name evidence="1" type="ORF">SAMN05421783_13618</name>
</gene>
<dbReference type="RefSeq" id="WP_093037853.1">
    <property type="nucleotide sequence ID" value="NZ_FNNZ01000036.1"/>
</dbReference>
<proteinExistence type="predicted"/>
<dbReference type="AlphaFoldDB" id="A0A1H3CR24"/>
<sequence length="154" mass="16805">MDEVSMPAYPRVDSITVTGGDGLLYLEMRSLTACECVDHTYSMKVKLGVEQAREISDAFADGGRCHWRDADETMELLVGSDPFRDGQMIVVAYAWVSDVPRSSDAPLFAVSCSFRASAFLLSILSGRVEVSKAQRFVIVSEGGATAELRVETVQ</sequence>
<evidence type="ECO:0000313" key="2">
    <source>
        <dbReference type="Proteomes" id="UP000198816"/>
    </source>
</evidence>
<dbReference type="STRING" id="1058.SAMN05421783_13618"/>
<accession>A0A1H3CR24</accession>
<dbReference type="Proteomes" id="UP000198816">
    <property type="component" value="Unassembled WGS sequence"/>
</dbReference>
<name>A0A1H3CR24_THIRO</name>
<evidence type="ECO:0000313" key="1">
    <source>
        <dbReference type="EMBL" id="SDX55869.1"/>
    </source>
</evidence>
<organism evidence="1 2">
    <name type="scientific">Thiocapsa roseopersicina</name>
    <dbReference type="NCBI Taxonomy" id="1058"/>
    <lineage>
        <taxon>Bacteria</taxon>
        <taxon>Pseudomonadati</taxon>
        <taxon>Pseudomonadota</taxon>
        <taxon>Gammaproteobacteria</taxon>
        <taxon>Chromatiales</taxon>
        <taxon>Chromatiaceae</taxon>
        <taxon>Thiocapsa</taxon>
    </lineage>
</organism>